<dbReference type="RefSeq" id="WP_269562177.1">
    <property type="nucleotide sequence ID" value="NZ_CP114768.1"/>
</dbReference>
<feature type="compositionally biased region" description="Basic and acidic residues" evidence="1">
    <location>
        <begin position="35"/>
        <end position="49"/>
    </location>
</feature>
<name>A0ABY7LZF7_9BACT</name>
<dbReference type="EMBL" id="CP114768">
    <property type="protein sequence ID" value="WBA44145.1"/>
    <property type="molecule type" value="Genomic_DNA"/>
</dbReference>
<gene>
    <name evidence="3" type="ORF">O3303_19845</name>
</gene>
<evidence type="ECO:0008006" key="5">
    <source>
        <dbReference type="Google" id="ProtNLM"/>
    </source>
</evidence>
<keyword evidence="3" id="KW-0614">Plasmid</keyword>
<feature type="chain" id="PRO_5045897701" description="DUF4890 domain-containing protein" evidence="2">
    <location>
        <begin position="22"/>
        <end position="149"/>
    </location>
</feature>
<feature type="region of interest" description="Disordered" evidence="1">
    <location>
        <begin position="121"/>
        <end position="149"/>
    </location>
</feature>
<protein>
    <recommendedName>
        <fullName evidence="5">DUF4890 domain-containing protein</fullName>
    </recommendedName>
</protein>
<proteinExistence type="predicted"/>
<geneLocation type="plasmid" evidence="3 4">
    <name>unnamed1</name>
</geneLocation>
<evidence type="ECO:0000256" key="1">
    <source>
        <dbReference type="SAM" id="MobiDB-lite"/>
    </source>
</evidence>
<keyword evidence="4" id="KW-1185">Reference proteome</keyword>
<evidence type="ECO:0000313" key="3">
    <source>
        <dbReference type="EMBL" id="WBA44145.1"/>
    </source>
</evidence>
<feature type="region of interest" description="Disordered" evidence="1">
    <location>
        <begin position="21"/>
        <end position="57"/>
    </location>
</feature>
<organism evidence="3 4">
    <name type="scientific">Hymenobacter canadensis</name>
    <dbReference type="NCBI Taxonomy" id="2999067"/>
    <lineage>
        <taxon>Bacteria</taxon>
        <taxon>Pseudomonadati</taxon>
        <taxon>Bacteroidota</taxon>
        <taxon>Cytophagia</taxon>
        <taxon>Cytophagales</taxon>
        <taxon>Hymenobacteraceae</taxon>
        <taxon>Hymenobacter</taxon>
    </lineage>
</organism>
<reference evidence="3 4" key="1">
    <citation type="submission" date="2022-12" db="EMBL/GenBank/DDBJ databases">
        <title>Hymenobacter canadensis sp. nov. isolated from lake water of the Cambridge Bay, Canada.</title>
        <authorList>
            <person name="Kim W.H."/>
            <person name="Lee Y.M."/>
        </authorList>
    </citation>
    <scope>NUCLEOTIDE SEQUENCE [LARGE SCALE GENOMIC DNA]</scope>
    <source>
        <strain evidence="3 4">PAMC 29467</strain>
        <plasmid evidence="3 4">unnamed1</plasmid>
    </source>
</reference>
<keyword evidence="2" id="KW-0732">Signal</keyword>
<dbReference type="Proteomes" id="UP001211005">
    <property type="component" value="Plasmid unnamed1"/>
</dbReference>
<sequence length="149" mass="16525">MKKLRLIVFAASVLLAGAATAQTSASTPYGNRQQRSPEEMAARQSEQLRQELGLDDAQTTRVKQLSLTRIQEMQAMRGQAGGPGSRQQMMETMQAGQARFNTDMQGILTAEQYTKFTALQAQRREQMSQARGGKMKATGNKLKVKRDDD</sequence>
<feature type="signal peptide" evidence="2">
    <location>
        <begin position="1"/>
        <end position="21"/>
    </location>
</feature>
<evidence type="ECO:0000313" key="4">
    <source>
        <dbReference type="Proteomes" id="UP001211005"/>
    </source>
</evidence>
<evidence type="ECO:0000256" key="2">
    <source>
        <dbReference type="SAM" id="SignalP"/>
    </source>
</evidence>
<accession>A0ABY7LZF7</accession>